<organism evidence="2 3">
    <name type="scientific">Rhynchospora pubera</name>
    <dbReference type="NCBI Taxonomy" id="906938"/>
    <lineage>
        <taxon>Eukaryota</taxon>
        <taxon>Viridiplantae</taxon>
        <taxon>Streptophyta</taxon>
        <taxon>Embryophyta</taxon>
        <taxon>Tracheophyta</taxon>
        <taxon>Spermatophyta</taxon>
        <taxon>Magnoliopsida</taxon>
        <taxon>Liliopsida</taxon>
        <taxon>Poales</taxon>
        <taxon>Cyperaceae</taxon>
        <taxon>Cyperoideae</taxon>
        <taxon>Rhynchosporeae</taxon>
        <taxon>Rhynchospora</taxon>
    </lineage>
</organism>
<keyword evidence="1" id="KW-0812">Transmembrane</keyword>
<dbReference type="EMBL" id="JAMFTS010000003">
    <property type="protein sequence ID" value="KAJ4773071.1"/>
    <property type="molecule type" value="Genomic_DNA"/>
</dbReference>
<keyword evidence="1" id="KW-0472">Membrane</keyword>
<feature type="transmembrane region" description="Helical" evidence="1">
    <location>
        <begin position="401"/>
        <end position="422"/>
    </location>
</feature>
<dbReference type="AlphaFoldDB" id="A0AAV8E1P8"/>
<evidence type="ECO:0000256" key="1">
    <source>
        <dbReference type="SAM" id="Phobius"/>
    </source>
</evidence>
<sequence>MEPQSESLKETMKTLLQTIPRGAIPNGTFTISRVPAFIRDTHEDLYQPQMVSIGPYHHNGQKFGTMEKHKHRYLRDFLERNTQVDIGTYIHAMHSLKDRARDYFTENISLSDDQFVQMLLFDGCFILELAVKLENDQQDSFFLAEWDHKNLFSDLLLVENQIPFFILEILYAISKGINGTRESPVDSDLKSLLVNNLFVTKCSWVNGPWDGPISHLLHLYHKISLPNPEITIPCSAQRQISSRIIPPATELLHFNFRLRKQGSINDCGVTLEFDVIKIPQLIIDSTSQTLLTNLLAFERGLEVMNRRWTGLMVMMNCLVKNKRDYEILQERGIVINLLPSDDDMMQFFSQLSKQLTSDFSYHYYSDLFEKVSLKCDGTFRKYRARLVRDYFRDPYISVMFIYSYIILTVSAVQAAVAVLTYYSQRSK</sequence>
<dbReference type="PANTHER" id="PTHR31170">
    <property type="entry name" value="BNAC04G53230D PROTEIN"/>
    <property type="match status" value="1"/>
</dbReference>
<gene>
    <name evidence="2" type="ORF">LUZ62_057328</name>
</gene>
<evidence type="ECO:0000313" key="2">
    <source>
        <dbReference type="EMBL" id="KAJ4773071.1"/>
    </source>
</evidence>
<name>A0AAV8E1P8_9POAL</name>
<dbReference type="Pfam" id="PF03140">
    <property type="entry name" value="DUF247"/>
    <property type="match status" value="1"/>
</dbReference>
<dbReference type="Proteomes" id="UP001140206">
    <property type="component" value="Chromosome 3"/>
</dbReference>
<protein>
    <submittedName>
        <fullName evidence="2">Uncharacterized protein</fullName>
    </submittedName>
</protein>
<keyword evidence="1" id="KW-1133">Transmembrane helix</keyword>
<dbReference type="InterPro" id="IPR004158">
    <property type="entry name" value="DUF247_pln"/>
</dbReference>
<accession>A0AAV8E1P8</accession>
<evidence type="ECO:0000313" key="3">
    <source>
        <dbReference type="Proteomes" id="UP001140206"/>
    </source>
</evidence>
<proteinExistence type="predicted"/>
<keyword evidence="3" id="KW-1185">Reference proteome</keyword>
<dbReference type="PANTHER" id="PTHR31170:SF18">
    <property type="entry name" value="(WILD MALAYSIAN BANANA) HYPOTHETICAL PROTEIN"/>
    <property type="match status" value="1"/>
</dbReference>
<comment type="caution">
    <text evidence="2">The sequence shown here is derived from an EMBL/GenBank/DDBJ whole genome shotgun (WGS) entry which is preliminary data.</text>
</comment>
<reference evidence="2" key="1">
    <citation type="submission" date="2022-08" db="EMBL/GenBank/DDBJ databases">
        <authorList>
            <person name="Marques A."/>
        </authorList>
    </citation>
    <scope>NUCLEOTIDE SEQUENCE</scope>
    <source>
        <strain evidence="2">RhyPub2mFocal</strain>
        <tissue evidence="2">Leaves</tissue>
    </source>
</reference>